<evidence type="ECO:0000313" key="2">
    <source>
        <dbReference type="Proteomes" id="UP001206128"/>
    </source>
</evidence>
<dbReference type="CDD" id="cd02440">
    <property type="entry name" value="AdoMet_MTases"/>
    <property type="match status" value="1"/>
</dbReference>
<organism evidence="1 2">
    <name type="scientific">Goodfellowiella coeruleoviolacea</name>
    <dbReference type="NCBI Taxonomy" id="334858"/>
    <lineage>
        <taxon>Bacteria</taxon>
        <taxon>Bacillati</taxon>
        <taxon>Actinomycetota</taxon>
        <taxon>Actinomycetes</taxon>
        <taxon>Pseudonocardiales</taxon>
        <taxon>Pseudonocardiaceae</taxon>
        <taxon>Goodfellowiella</taxon>
    </lineage>
</organism>
<dbReference type="RefSeq" id="WP_253772277.1">
    <property type="nucleotide sequence ID" value="NZ_JAMTCK010000007.1"/>
</dbReference>
<dbReference type="AlphaFoldDB" id="A0AAE3GDR1"/>
<keyword evidence="1" id="KW-0489">Methyltransferase</keyword>
<dbReference type="Gene3D" id="3.40.50.150">
    <property type="entry name" value="Vaccinia Virus protein VP39"/>
    <property type="match status" value="1"/>
</dbReference>
<proteinExistence type="predicted"/>
<dbReference type="PIRSF" id="PIRSF017393">
    <property type="entry name" value="MTase_SAV2177"/>
    <property type="match status" value="1"/>
</dbReference>
<dbReference type="InterPro" id="IPR006764">
    <property type="entry name" value="SAM_dep_MeTrfase_SAV2177_type"/>
</dbReference>
<dbReference type="InterPro" id="IPR029063">
    <property type="entry name" value="SAM-dependent_MTases_sf"/>
</dbReference>
<dbReference type="Proteomes" id="UP001206128">
    <property type="component" value="Unassembled WGS sequence"/>
</dbReference>
<accession>A0AAE3GDR1</accession>
<evidence type="ECO:0000313" key="1">
    <source>
        <dbReference type="EMBL" id="MCP2166421.1"/>
    </source>
</evidence>
<dbReference type="GO" id="GO:0032259">
    <property type="term" value="P:methylation"/>
    <property type="evidence" value="ECO:0007669"/>
    <property type="project" value="UniProtKB-KW"/>
</dbReference>
<name>A0AAE3GDR1_9PSEU</name>
<protein>
    <submittedName>
        <fullName evidence="1">S-adenosyl methyltransferase</fullName>
    </submittedName>
</protein>
<keyword evidence="1" id="KW-0808">Transferase</keyword>
<reference evidence="1" key="1">
    <citation type="submission" date="2022-06" db="EMBL/GenBank/DDBJ databases">
        <title>Genomic Encyclopedia of Archaeal and Bacterial Type Strains, Phase II (KMG-II): from individual species to whole genera.</title>
        <authorList>
            <person name="Goeker M."/>
        </authorList>
    </citation>
    <scope>NUCLEOTIDE SEQUENCE</scope>
    <source>
        <strain evidence="1">DSM 43935</strain>
    </source>
</reference>
<dbReference type="GO" id="GO:0008168">
    <property type="term" value="F:methyltransferase activity"/>
    <property type="evidence" value="ECO:0007669"/>
    <property type="project" value="UniProtKB-KW"/>
</dbReference>
<comment type="caution">
    <text evidence="1">The sequence shown here is derived from an EMBL/GenBank/DDBJ whole genome shotgun (WGS) entry which is preliminary data.</text>
</comment>
<dbReference type="Pfam" id="PF04672">
    <property type="entry name" value="Methyltransf_19"/>
    <property type="match status" value="1"/>
</dbReference>
<gene>
    <name evidence="1" type="ORF">LX83_003289</name>
</gene>
<dbReference type="SUPFAM" id="SSF53335">
    <property type="entry name" value="S-adenosyl-L-methionine-dependent methyltransferases"/>
    <property type="match status" value="1"/>
</dbReference>
<dbReference type="EMBL" id="JAMTCK010000007">
    <property type="protein sequence ID" value="MCP2166421.1"/>
    <property type="molecule type" value="Genomic_DNA"/>
</dbReference>
<keyword evidence="2" id="KW-1185">Reference proteome</keyword>
<sequence length="273" mass="30072">MEQRPVWAPATVDLNTPSAARLYDYYLGGNYNFAVDRQLANRIYQALPEMPYLARVNRSFLGRAVRFCVSQGVRQFLDIGCGLPTLGSVHEIAQRVDPRCRVAYVDNEPVAVAHGELLLAGNPNAGIALADVRDVHGVLNSKTVTRLLDFNEPVAVLMVALLHFIPDADRPVEMIARYREAMAPGSYLVLSHVSDDELPGVSHAAEFYKNSQNPVTLRGRAQVERLMGGFELVDPGLVFCPDWRPDTPEDTDEAAAHPPCSFYAGVGRRTEAP</sequence>